<keyword evidence="2" id="KW-0732">Signal</keyword>
<feature type="repeat" description="TPR" evidence="1">
    <location>
        <begin position="173"/>
        <end position="206"/>
    </location>
</feature>
<feature type="signal peptide" evidence="2">
    <location>
        <begin position="1"/>
        <end position="30"/>
    </location>
</feature>
<dbReference type="SUPFAM" id="SSF48452">
    <property type="entry name" value="TPR-like"/>
    <property type="match status" value="2"/>
</dbReference>
<evidence type="ECO:0000256" key="2">
    <source>
        <dbReference type="SAM" id="SignalP"/>
    </source>
</evidence>
<evidence type="ECO:0000313" key="4">
    <source>
        <dbReference type="EMBL" id="MBF8176191.1"/>
    </source>
</evidence>
<evidence type="ECO:0000313" key="5">
    <source>
        <dbReference type="Proteomes" id="UP000657372"/>
    </source>
</evidence>
<organism evidence="4 5">
    <name type="scientific">Herminiimonas contaminans</name>
    <dbReference type="NCBI Taxonomy" id="1111140"/>
    <lineage>
        <taxon>Bacteria</taxon>
        <taxon>Pseudomonadati</taxon>
        <taxon>Pseudomonadota</taxon>
        <taxon>Betaproteobacteria</taxon>
        <taxon>Burkholderiales</taxon>
        <taxon>Oxalobacteraceae</taxon>
        <taxon>Herminiimonas</taxon>
    </lineage>
</organism>
<dbReference type="InterPro" id="IPR011990">
    <property type="entry name" value="TPR-like_helical_dom_sf"/>
</dbReference>
<accession>A0ABS0EMW7</accession>
<dbReference type="Pfam" id="PF21197">
    <property type="entry name" value="PgaA_barrel"/>
    <property type="match status" value="1"/>
</dbReference>
<feature type="domain" description="PgaA membrane beta barrel" evidence="3">
    <location>
        <begin position="533"/>
        <end position="823"/>
    </location>
</feature>
<dbReference type="NCBIfam" id="TIGR03939">
    <property type="entry name" value="PGA_TPR_OMP"/>
    <property type="match status" value="1"/>
</dbReference>
<dbReference type="Proteomes" id="UP000657372">
    <property type="component" value="Unassembled WGS sequence"/>
</dbReference>
<dbReference type="InterPro" id="IPR049003">
    <property type="entry name" value="PgaA_barrel"/>
</dbReference>
<dbReference type="InterPro" id="IPR023870">
    <property type="entry name" value="PGA_export_porin_PgaA"/>
</dbReference>
<reference evidence="4 5" key="1">
    <citation type="submission" date="2020-11" db="EMBL/GenBank/DDBJ databases">
        <title>WGS of Herminiimonas contaminans strain Marseille-Q4544 isolated from planarians Schmidtea mediterranea.</title>
        <authorList>
            <person name="Kangale L."/>
        </authorList>
    </citation>
    <scope>NUCLEOTIDE SEQUENCE [LARGE SCALE GENOMIC DNA]</scope>
    <source>
        <strain evidence="4 5">Marseille-Q4544</strain>
    </source>
</reference>
<dbReference type="InterPro" id="IPR019734">
    <property type="entry name" value="TPR_rpt"/>
</dbReference>
<comment type="caution">
    <text evidence="4">The sequence shown here is derived from an EMBL/GenBank/DDBJ whole genome shotgun (WGS) entry which is preliminary data.</text>
</comment>
<name>A0ABS0EMW7_9BURK</name>
<feature type="chain" id="PRO_5045873430" evidence="2">
    <location>
        <begin position="31"/>
        <end position="826"/>
    </location>
</feature>
<keyword evidence="5" id="KW-1185">Reference proteome</keyword>
<dbReference type="Gene3D" id="1.25.40.10">
    <property type="entry name" value="Tetratricopeptide repeat domain"/>
    <property type="match status" value="2"/>
</dbReference>
<keyword evidence="1" id="KW-0802">TPR repeat</keyword>
<dbReference type="RefSeq" id="WP_195874411.1">
    <property type="nucleotide sequence ID" value="NZ_JADOEL010000001.1"/>
</dbReference>
<dbReference type="EMBL" id="JADOEL010000001">
    <property type="protein sequence ID" value="MBF8176191.1"/>
    <property type="molecule type" value="Genomic_DNA"/>
</dbReference>
<protein>
    <submittedName>
        <fullName evidence="4">Poly-beta-1,6 N-acetyl-D-glucosamine export porin PgaA</fullName>
    </submittedName>
</protein>
<dbReference type="PROSITE" id="PS50005">
    <property type="entry name" value="TPR"/>
    <property type="match status" value="1"/>
</dbReference>
<evidence type="ECO:0000256" key="1">
    <source>
        <dbReference type="PROSITE-ProRule" id="PRU00339"/>
    </source>
</evidence>
<evidence type="ECO:0000259" key="3">
    <source>
        <dbReference type="Pfam" id="PF21197"/>
    </source>
</evidence>
<gene>
    <name evidence="4" type="primary">pgaA</name>
    <name evidence="4" type="ORF">IXC47_00690</name>
</gene>
<proteinExistence type="predicted"/>
<sequence>MKNKRNRLQVAVSGITFCFLGFGVTHLSQAAIPSGEYDAVILAARDGQTANALEKLQAWHREYPQNQKILYDLVVVYAWAGDFNSALAYADELSVTGTPAYVLKSLGQSARSAERWTQAEKIYRLVLRTSPDDMEARTGLVHALLGQKQPDAALQYVQSFLPAFSSAYKRSDAAMVTLLGFVYTRREEALYAANAYQDAVRLDPQSREAYRGYVFALNGAGMPYLAARTADKRKDWFSKEEQRQLAHSVAGHTVNFGEAQLLVDTKQPRFQTTDAAIAETANVLHHYDPQPATQFDRMVALRDRQLMKQVVQLYQELLAAGVVMPSYAKAAAADAYLYLEQPEQARDLYIAAISEAGRGDVANIDTWRNGLAYAYSEGEQHDEAQDMADGVMKVTPTLANRGIPSVEAPNGDYPTATVTPALMRLYADRLNAAEKHLAELRGIAPFNGQVRLAWASLQSSREHPRAALEEFTLMQMDDDKSLGAQVGRGESLLALNEFAQAKIISRPLTADYPEDKGVQNLARKLDIHDRPFLRVSTTIGKGGQLAGAESIFDAQLYSAPLTNTLGEEYRVFTHLSRSTGSIDRRLPTETSVPRTRIGVGLDYRVRDLEIEGEVNQATQNADKSGIALQFVKYFSDHWRMRMAADSNVNDLSAAAYNANVTGRRVLAGVTWQQNESRSIDAEISNTKYSDGNNRDVFGIAWTERWISGPIFKLDSMVSLATSRNSARNTVYFNPISDREATVALLGEWRTWRRYRRWMVQQVQVYTGRYSQEGYNTGTTSGLQYGHLWSFDDEFSIGYGLGVSMHPYDGMREKRHYGYLNLNWAIK</sequence>